<dbReference type="HOGENOM" id="CLU_3367900_0_0_9"/>
<keyword evidence="1" id="KW-1133">Transmembrane helix</keyword>
<keyword evidence="3" id="KW-1185">Reference proteome</keyword>
<gene>
    <name evidence="2" type="ordered locus">Tph_c04610</name>
</gene>
<keyword evidence="1" id="KW-0812">Transmembrane</keyword>
<organism evidence="2 3">
    <name type="scientific">Thermacetogenium phaeum (strain ATCC BAA-254 / DSM 26808 / PB)</name>
    <dbReference type="NCBI Taxonomy" id="1089553"/>
    <lineage>
        <taxon>Bacteria</taxon>
        <taxon>Bacillati</taxon>
        <taxon>Bacillota</taxon>
        <taxon>Clostridia</taxon>
        <taxon>Thermoanaerobacterales</taxon>
        <taxon>Thermoanaerobacteraceae</taxon>
        <taxon>Thermacetogenium</taxon>
    </lineage>
</organism>
<evidence type="ECO:0000313" key="3">
    <source>
        <dbReference type="Proteomes" id="UP000000467"/>
    </source>
</evidence>
<dbReference type="KEGG" id="tpz:Tph_c04610"/>
<sequence length="35" mass="3978">MGEKVLAWFLLIILGGTLLYVLYTNVFNPLRKPPS</sequence>
<keyword evidence="1" id="KW-0472">Membrane</keyword>
<proteinExistence type="predicted"/>
<dbReference type="Proteomes" id="UP000000467">
    <property type="component" value="Chromosome"/>
</dbReference>
<dbReference type="EMBL" id="CP003732">
    <property type="protein sequence ID" value="AFV10704.1"/>
    <property type="molecule type" value="Genomic_DNA"/>
</dbReference>
<accession>K4LRI4</accession>
<feature type="transmembrane region" description="Helical" evidence="1">
    <location>
        <begin position="6"/>
        <end position="23"/>
    </location>
</feature>
<name>K4LRI4_THEPS</name>
<reference evidence="2 3" key="1">
    <citation type="journal article" date="2012" name="BMC Genomics">
        <title>Genome-guided analysis of physiological and morphological traits of the fermentative acetate oxidizer Thermacetogenium phaeum.</title>
        <authorList>
            <person name="Oehler D."/>
            <person name="Poehlein A."/>
            <person name="Leimbach A."/>
            <person name="Muller N."/>
            <person name="Daniel R."/>
            <person name="Gottschalk G."/>
            <person name="Schink B."/>
        </authorList>
    </citation>
    <scope>NUCLEOTIDE SEQUENCE [LARGE SCALE GENOMIC DNA]</scope>
    <source>
        <strain evidence="3">ATCC BAA-254 / DSM 26808 / PB</strain>
    </source>
</reference>
<dbReference type="AlphaFoldDB" id="K4LRI4"/>
<protein>
    <submittedName>
        <fullName evidence="2">Uncharacterized protein</fullName>
    </submittedName>
</protein>
<evidence type="ECO:0000256" key="1">
    <source>
        <dbReference type="SAM" id="Phobius"/>
    </source>
</evidence>
<evidence type="ECO:0000313" key="2">
    <source>
        <dbReference type="EMBL" id="AFV10704.1"/>
    </source>
</evidence>